<name>A0ABN8Y9Q6_RANTA</name>
<organism evidence="2 3">
    <name type="scientific">Rangifer tarandus platyrhynchus</name>
    <name type="common">Svalbard reindeer</name>
    <dbReference type="NCBI Taxonomy" id="3082113"/>
    <lineage>
        <taxon>Eukaryota</taxon>
        <taxon>Metazoa</taxon>
        <taxon>Chordata</taxon>
        <taxon>Craniata</taxon>
        <taxon>Vertebrata</taxon>
        <taxon>Euteleostomi</taxon>
        <taxon>Mammalia</taxon>
        <taxon>Eutheria</taxon>
        <taxon>Laurasiatheria</taxon>
        <taxon>Artiodactyla</taxon>
        <taxon>Ruminantia</taxon>
        <taxon>Pecora</taxon>
        <taxon>Cervidae</taxon>
        <taxon>Odocoileinae</taxon>
        <taxon>Rangifer</taxon>
    </lineage>
</organism>
<protein>
    <submittedName>
        <fullName evidence="2">Uncharacterized protein</fullName>
    </submittedName>
</protein>
<sequence length="285" mass="30228">MIMRSFFHWETLSPTSAGWRAAIALSLKILIYPVVFFSLKRLQPLLPVKTDPHYEHPDLKGTVGQSPRSSGETPAALPAGCPSPAPSPPSASPDPWPSSHLFGEDRQAPCSQRRAGCSHSLKQTHGQHAGSDKPHWEQRALGWSCCVGPPGPHPAASVRPPGLPGGKSPWSLPPAPPASRQGQSLEAGPESEVCAADPGVVARLRHSRAPSGSSSLACLRQCPCLPGLPAAGTRGLDAHWLPELTSVSTSSPVIKLGGQALVSRTLLQRLTDKPLELEWLQPSSY</sequence>
<gene>
    <name evidence="2" type="ORF">MRATA1EN1_LOCUS5548</name>
</gene>
<feature type="compositionally biased region" description="Basic and acidic residues" evidence="1">
    <location>
        <begin position="50"/>
        <end position="59"/>
    </location>
</feature>
<feature type="compositionally biased region" description="Pro residues" evidence="1">
    <location>
        <begin position="81"/>
        <end position="96"/>
    </location>
</feature>
<evidence type="ECO:0000313" key="2">
    <source>
        <dbReference type="EMBL" id="CAI9156586.1"/>
    </source>
</evidence>
<dbReference type="EMBL" id="OX459950">
    <property type="protein sequence ID" value="CAI9156586.1"/>
    <property type="molecule type" value="Genomic_DNA"/>
</dbReference>
<evidence type="ECO:0000313" key="3">
    <source>
        <dbReference type="Proteomes" id="UP001176941"/>
    </source>
</evidence>
<feature type="region of interest" description="Disordered" evidence="1">
    <location>
        <begin position="153"/>
        <end position="191"/>
    </location>
</feature>
<feature type="region of interest" description="Disordered" evidence="1">
    <location>
        <begin position="50"/>
        <end position="134"/>
    </location>
</feature>
<accession>A0ABN8Y9Q6</accession>
<evidence type="ECO:0000256" key="1">
    <source>
        <dbReference type="SAM" id="MobiDB-lite"/>
    </source>
</evidence>
<proteinExistence type="predicted"/>
<keyword evidence="3" id="KW-1185">Reference proteome</keyword>
<feature type="compositionally biased region" description="Polar residues" evidence="1">
    <location>
        <begin position="63"/>
        <end position="72"/>
    </location>
</feature>
<reference evidence="2" key="1">
    <citation type="submission" date="2023-04" db="EMBL/GenBank/DDBJ databases">
        <authorList>
            <consortium name="ELIXIR-Norway"/>
        </authorList>
    </citation>
    <scope>NUCLEOTIDE SEQUENCE [LARGE SCALE GENOMIC DNA]</scope>
</reference>
<dbReference type="Proteomes" id="UP001176941">
    <property type="component" value="Chromosome 14"/>
</dbReference>